<dbReference type="SMART" id="SM00831">
    <property type="entry name" value="Cation_ATPase_N"/>
    <property type="match status" value="1"/>
</dbReference>
<dbReference type="Proteomes" id="UP000197535">
    <property type="component" value="Unassembled WGS sequence"/>
</dbReference>
<dbReference type="PRINTS" id="PR01836">
    <property type="entry name" value="MGATPASE"/>
</dbReference>
<evidence type="ECO:0000256" key="2">
    <source>
        <dbReference type="ARBA" id="ARBA00004429"/>
    </source>
</evidence>
<dbReference type="InterPro" id="IPR006068">
    <property type="entry name" value="ATPase_P-typ_cation-transptr_C"/>
</dbReference>
<dbReference type="EMBL" id="LSTO01000001">
    <property type="protein sequence ID" value="OWW21154.1"/>
    <property type="molecule type" value="Genomic_DNA"/>
</dbReference>
<name>A0A254TEX3_9BURK</name>
<evidence type="ECO:0000256" key="3">
    <source>
        <dbReference type="ARBA" id="ARBA00008746"/>
    </source>
</evidence>
<evidence type="ECO:0000256" key="8">
    <source>
        <dbReference type="ARBA" id="ARBA00022553"/>
    </source>
</evidence>
<dbReference type="InterPro" id="IPR008250">
    <property type="entry name" value="ATPase_P-typ_transduc_dom_A_sf"/>
</dbReference>
<evidence type="ECO:0000256" key="5">
    <source>
        <dbReference type="ARBA" id="ARBA00013555"/>
    </source>
</evidence>
<evidence type="ECO:0000256" key="7">
    <source>
        <dbReference type="ARBA" id="ARBA00022519"/>
    </source>
</evidence>
<comment type="function">
    <text evidence="1">Mediates magnesium influx to the cytosol.</text>
</comment>
<feature type="transmembrane region" description="Helical" evidence="18">
    <location>
        <begin position="44"/>
        <end position="61"/>
    </location>
</feature>
<evidence type="ECO:0000256" key="6">
    <source>
        <dbReference type="ARBA" id="ARBA00022475"/>
    </source>
</evidence>
<comment type="caution">
    <text evidence="20">The sequence shown here is derived from an EMBL/GenBank/DDBJ whole genome shotgun (WGS) entry which is preliminary data.</text>
</comment>
<dbReference type="SUPFAM" id="SSF81665">
    <property type="entry name" value="Calcium ATPase, transmembrane domain M"/>
    <property type="match status" value="1"/>
</dbReference>
<keyword evidence="14 18" id="KW-1133">Transmembrane helix</keyword>
<dbReference type="InterPro" id="IPR004014">
    <property type="entry name" value="ATPase_P-typ_cation-transptr_N"/>
</dbReference>
<evidence type="ECO:0000256" key="4">
    <source>
        <dbReference type="ARBA" id="ARBA00012786"/>
    </source>
</evidence>
<feature type="domain" description="Cation-transporting P-type ATPase N-terminal" evidence="19">
    <location>
        <begin position="2"/>
        <end position="64"/>
    </location>
</feature>
<dbReference type="InterPro" id="IPR059000">
    <property type="entry name" value="ATPase_P-type_domA"/>
</dbReference>
<dbReference type="GO" id="GO:0015444">
    <property type="term" value="F:P-type magnesium transporter activity"/>
    <property type="evidence" value="ECO:0007669"/>
    <property type="project" value="UniProtKB-EC"/>
</dbReference>
<dbReference type="Gene3D" id="2.70.150.10">
    <property type="entry name" value="Calcium-transporting ATPase, cytoplasmic transduction domain A"/>
    <property type="match status" value="1"/>
</dbReference>
<evidence type="ECO:0000313" key="20">
    <source>
        <dbReference type="EMBL" id="OWW21154.1"/>
    </source>
</evidence>
<keyword evidence="21" id="KW-1185">Reference proteome</keyword>
<dbReference type="GO" id="GO:0005886">
    <property type="term" value="C:plasma membrane"/>
    <property type="evidence" value="ECO:0007669"/>
    <property type="project" value="UniProtKB-SubCell"/>
</dbReference>
<evidence type="ECO:0000256" key="9">
    <source>
        <dbReference type="ARBA" id="ARBA00022692"/>
    </source>
</evidence>
<evidence type="ECO:0000256" key="16">
    <source>
        <dbReference type="ARBA" id="ARBA00029806"/>
    </source>
</evidence>
<dbReference type="Gene3D" id="3.40.1110.10">
    <property type="entry name" value="Calcium-transporting ATPase, cytoplasmic domain N"/>
    <property type="match status" value="1"/>
</dbReference>
<dbReference type="GO" id="GO:0005524">
    <property type="term" value="F:ATP binding"/>
    <property type="evidence" value="ECO:0007669"/>
    <property type="project" value="UniProtKB-KW"/>
</dbReference>
<evidence type="ECO:0000256" key="1">
    <source>
        <dbReference type="ARBA" id="ARBA00003954"/>
    </source>
</evidence>
<dbReference type="SFLD" id="SFLDG00002">
    <property type="entry name" value="C1.7:_P-type_atpase_like"/>
    <property type="match status" value="1"/>
</dbReference>
<keyword evidence="15 18" id="KW-0472">Membrane</keyword>
<evidence type="ECO:0000256" key="17">
    <source>
        <dbReference type="ARBA" id="ARBA00047295"/>
    </source>
</evidence>
<dbReference type="InterPro" id="IPR023214">
    <property type="entry name" value="HAD_sf"/>
</dbReference>
<dbReference type="SUPFAM" id="SSF81653">
    <property type="entry name" value="Calcium ATPase, transduction domain A"/>
    <property type="match status" value="1"/>
</dbReference>
<feature type="transmembrane region" description="Helical" evidence="18">
    <location>
        <begin position="703"/>
        <end position="723"/>
    </location>
</feature>
<sequence length="840" mass="90964">MATLGSSAAGLTTQEAERRLALHGKNLLADTSVLTAWKRIIRKLASPLVLLLLFAASVSAATDDPASTLIIAAIILCSVLLDTFQEHRAGRAAEHLKRAVALRATALRNNRPDDILAENLVPGDIVLLHAGRLVPADGRIVTSTDLFVNEAALTGEPYPVEKGAALNGEGGALFMGTSVISGEAVMLVCETGHATRIGAVANVLATFRKATAFEQGVRDFGKMILVVVSLLVLFVTVTNLVGQKPLMESFLFALALAVGLTPELLPMIVTVTLARGALRLSRQRVIVKRLSAIQDLGAIDVLCTDKTGTLTEGAIKLIRHVDIRGRECEAVQRYAWLNSSFESGIRTALEEAILAHGAVEATGWTKLDEVPFDFERKRLSVLLAHGAGKDERRWLILKGAPDAVLSHCRDALDDPDDPASAVIPLEGNIRAMAQARLAELEDAGFRTLAVAVKCMPPDRDHARLDDEAGLTLAGFTAFFDPPKEGAAKAIRKLKDLGIDVNILTGDSERVTQYICGMLDVPVRGVLMGNEVAQLDDAALRERVRNANLFCRVSPMEKNRVIQAMRDNGRTVGYLGDGVNDAPALYSADVGISVDKAVDVAREAADLILLHHDLDVIAAGVVEGRRTFGNVRKYIMMGSSSNFGNMTSMAIAALYLPFLPMQPLQILLNNVLYDLSEATVPLDTVDRSETLEPQKWDMHFLRDFMLVMGPVSSLFDIATFYLMLGVFRLGETQFQTGWFVESLATQILVIFVIRTRKNPLKSRPHPALVAAAAGILAVAIALPLTPLADWFNFAPLPPFFYAAIAGLAILYLLLAQVMKQLFYAFRPIASVPSERGHGRRS</sequence>
<comment type="subcellular location">
    <subcellularLocation>
        <location evidence="2">Cell inner membrane</location>
        <topology evidence="2">Multi-pass membrane protein</topology>
    </subcellularLocation>
</comment>
<dbReference type="Pfam" id="PF13246">
    <property type="entry name" value="Cation_ATPase"/>
    <property type="match status" value="1"/>
</dbReference>
<dbReference type="NCBIfam" id="TIGR01494">
    <property type="entry name" value="ATPase_P-type"/>
    <property type="match status" value="2"/>
</dbReference>
<evidence type="ECO:0000259" key="19">
    <source>
        <dbReference type="SMART" id="SM00831"/>
    </source>
</evidence>
<reference evidence="20 21" key="1">
    <citation type="submission" date="2016-02" db="EMBL/GenBank/DDBJ databases">
        <authorList>
            <person name="Wen L."/>
            <person name="He K."/>
            <person name="Yang H."/>
        </authorList>
    </citation>
    <scope>NUCLEOTIDE SEQUENCE [LARGE SCALE GENOMIC DNA]</scope>
    <source>
        <strain evidence="20 21">TSA40</strain>
    </source>
</reference>
<comment type="catalytic activity">
    <reaction evidence="17">
        <text>Mg(2+)(out) + ATP + H2O = Mg(2+)(in) + ADP + phosphate + H(+)</text>
        <dbReference type="Rhea" id="RHEA:10260"/>
        <dbReference type="ChEBI" id="CHEBI:15377"/>
        <dbReference type="ChEBI" id="CHEBI:15378"/>
        <dbReference type="ChEBI" id="CHEBI:18420"/>
        <dbReference type="ChEBI" id="CHEBI:30616"/>
        <dbReference type="ChEBI" id="CHEBI:43474"/>
        <dbReference type="ChEBI" id="CHEBI:456216"/>
        <dbReference type="EC" id="7.2.2.14"/>
    </reaction>
</comment>
<feature type="transmembrane region" description="Helical" evidence="18">
    <location>
        <begin position="223"/>
        <end position="243"/>
    </location>
</feature>
<feature type="transmembrane region" description="Helical" evidence="18">
    <location>
        <begin position="735"/>
        <end position="754"/>
    </location>
</feature>
<feature type="transmembrane region" description="Helical" evidence="18">
    <location>
        <begin position="67"/>
        <end position="84"/>
    </location>
</feature>
<keyword evidence="7" id="KW-0997">Cell inner membrane</keyword>
<evidence type="ECO:0000256" key="14">
    <source>
        <dbReference type="ARBA" id="ARBA00022989"/>
    </source>
</evidence>
<feature type="transmembrane region" description="Helical" evidence="18">
    <location>
        <begin position="766"/>
        <end position="786"/>
    </location>
</feature>
<dbReference type="InterPro" id="IPR036412">
    <property type="entry name" value="HAD-like_sf"/>
</dbReference>
<keyword evidence="6" id="KW-1003">Cell membrane</keyword>
<keyword evidence="9 18" id="KW-0812">Transmembrane</keyword>
<keyword evidence="8" id="KW-0597">Phosphoprotein</keyword>
<dbReference type="InterPro" id="IPR001757">
    <property type="entry name" value="P_typ_ATPase"/>
</dbReference>
<keyword evidence="11" id="KW-0067">ATP-binding</keyword>
<keyword evidence="12" id="KW-0460">Magnesium</keyword>
<dbReference type="NCBIfam" id="TIGR01524">
    <property type="entry name" value="ATPase-IIIB_Mg"/>
    <property type="match status" value="1"/>
</dbReference>
<dbReference type="Gene3D" id="1.20.1110.10">
    <property type="entry name" value="Calcium-transporting ATPase, transmembrane domain"/>
    <property type="match status" value="1"/>
</dbReference>
<dbReference type="InterPro" id="IPR006415">
    <property type="entry name" value="P-type_ATPase_IIIB"/>
</dbReference>
<dbReference type="PROSITE" id="PS00154">
    <property type="entry name" value="ATPASE_E1_E2"/>
    <property type="match status" value="1"/>
</dbReference>
<dbReference type="Gene3D" id="3.40.50.1000">
    <property type="entry name" value="HAD superfamily/HAD-like"/>
    <property type="match status" value="1"/>
</dbReference>
<evidence type="ECO:0000313" key="21">
    <source>
        <dbReference type="Proteomes" id="UP000197535"/>
    </source>
</evidence>
<dbReference type="InterPro" id="IPR023299">
    <property type="entry name" value="ATPase_P-typ_cyto_dom_N"/>
</dbReference>
<evidence type="ECO:0000256" key="13">
    <source>
        <dbReference type="ARBA" id="ARBA00022967"/>
    </source>
</evidence>
<feature type="transmembrane region" description="Helical" evidence="18">
    <location>
        <begin position="249"/>
        <end position="274"/>
    </location>
</feature>
<comment type="similarity">
    <text evidence="3">Belongs to the cation transport ATPase (P-type) (TC 3.A.3) family. Type IIIB subfamily.</text>
</comment>
<evidence type="ECO:0000256" key="18">
    <source>
        <dbReference type="SAM" id="Phobius"/>
    </source>
</evidence>
<proteinExistence type="inferred from homology"/>
<feature type="transmembrane region" description="Helical" evidence="18">
    <location>
        <begin position="798"/>
        <end position="817"/>
    </location>
</feature>
<protein>
    <recommendedName>
        <fullName evidence="5">Magnesium-transporting ATPase, P-type 1</fullName>
        <ecNumber evidence="4">7.2.2.14</ecNumber>
    </recommendedName>
    <alternativeName>
        <fullName evidence="16">Mg(2+) transport ATPase, P-type 1</fullName>
    </alternativeName>
</protein>
<evidence type="ECO:0000256" key="12">
    <source>
        <dbReference type="ARBA" id="ARBA00022842"/>
    </source>
</evidence>
<accession>A0A254TEX3</accession>
<dbReference type="EC" id="7.2.2.14" evidence="4"/>
<organism evidence="20 21">
    <name type="scientific">Noviherbaspirillum denitrificans</name>
    <dbReference type="NCBI Taxonomy" id="1968433"/>
    <lineage>
        <taxon>Bacteria</taxon>
        <taxon>Pseudomonadati</taxon>
        <taxon>Pseudomonadota</taxon>
        <taxon>Betaproteobacteria</taxon>
        <taxon>Burkholderiales</taxon>
        <taxon>Oxalobacteraceae</taxon>
        <taxon>Noviherbaspirillum</taxon>
    </lineage>
</organism>
<dbReference type="InterPro" id="IPR018303">
    <property type="entry name" value="ATPase_P-typ_P_site"/>
</dbReference>
<dbReference type="AlphaFoldDB" id="A0A254TEX3"/>
<evidence type="ECO:0000256" key="11">
    <source>
        <dbReference type="ARBA" id="ARBA00022840"/>
    </source>
</evidence>
<dbReference type="PANTHER" id="PTHR42861">
    <property type="entry name" value="CALCIUM-TRANSPORTING ATPASE"/>
    <property type="match status" value="1"/>
</dbReference>
<gene>
    <name evidence="20" type="ORF">AYR66_18415</name>
</gene>
<dbReference type="Pfam" id="PF00689">
    <property type="entry name" value="Cation_ATPase_C"/>
    <property type="match status" value="1"/>
</dbReference>
<evidence type="ECO:0000256" key="15">
    <source>
        <dbReference type="ARBA" id="ARBA00023136"/>
    </source>
</evidence>
<dbReference type="SFLD" id="SFLDS00003">
    <property type="entry name" value="Haloacid_Dehalogenase"/>
    <property type="match status" value="1"/>
</dbReference>
<dbReference type="Pfam" id="PF00122">
    <property type="entry name" value="E1-E2_ATPase"/>
    <property type="match status" value="1"/>
</dbReference>
<dbReference type="Pfam" id="PF00690">
    <property type="entry name" value="Cation_ATPase_N"/>
    <property type="match status" value="1"/>
</dbReference>
<keyword evidence="10" id="KW-0547">Nucleotide-binding</keyword>
<dbReference type="InterPro" id="IPR044492">
    <property type="entry name" value="P_typ_ATPase_HD_dom"/>
</dbReference>
<dbReference type="InterPro" id="IPR023298">
    <property type="entry name" value="ATPase_P-typ_TM_dom_sf"/>
</dbReference>
<evidence type="ECO:0000256" key="10">
    <source>
        <dbReference type="ARBA" id="ARBA00022741"/>
    </source>
</evidence>
<dbReference type="GO" id="GO:0016887">
    <property type="term" value="F:ATP hydrolysis activity"/>
    <property type="evidence" value="ECO:0007669"/>
    <property type="project" value="InterPro"/>
</dbReference>
<keyword evidence="13" id="KW-1278">Translocase</keyword>
<dbReference type="SFLD" id="SFLDF00027">
    <property type="entry name" value="p-type_atpase"/>
    <property type="match status" value="1"/>
</dbReference>
<dbReference type="SUPFAM" id="SSF56784">
    <property type="entry name" value="HAD-like"/>
    <property type="match status" value="1"/>
</dbReference>